<evidence type="ECO:0000259" key="1">
    <source>
        <dbReference type="Pfam" id="PF05699"/>
    </source>
</evidence>
<dbReference type="Pfam" id="PF05699">
    <property type="entry name" value="Dimer_Tnp_hAT"/>
    <property type="match status" value="1"/>
</dbReference>
<name>A0A8C6LPH8_NOTFU</name>
<dbReference type="SUPFAM" id="SSF53098">
    <property type="entry name" value="Ribonuclease H-like"/>
    <property type="match status" value="1"/>
</dbReference>
<evidence type="ECO:0000313" key="3">
    <source>
        <dbReference type="Proteomes" id="UP000694548"/>
    </source>
</evidence>
<keyword evidence="3" id="KW-1185">Reference proteome</keyword>
<accession>A0A8C6LPH8</accession>
<dbReference type="Ensembl" id="ENSNFUT00015025506.1">
    <property type="protein sequence ID" value="ENSNFUP00015024403.1"/>
    <property type="gene ID" value="ENSNFUG00015011798.1"/>
</dbReference>
<organism evidence="2 3">
    <name type="scientific">Nothobranchius furzeri</name>
    <name type="common">Turquoise killifish</name>
    <dbReference type="NCBI Taxonomy" id="105023"/>
    <lineage>
        <taxon>Eukaryota</taxon>
        <taxon>Metazoa</taxon>
        <taxon>Chordata</taxon>
        <taxon>Craniata</taxon>
        <taxon>Vertebrata</taxon>
        <taxon>Euteleostomi</taxon>
        <taxon>Actinopterygii</taxon>
        <taxon>Neopterygii</taxon>
        <taxon>Teleostei</taxon>
        <taxon>Neoteleostei</taxon>
        <taxon>Acanthomorphata</taxon>
        <taxon>Ovalentaria</taxon>
        <taxon>Atherinomorphae</taxon>
        <taxon>Cyprinodontiformes</taxon>
        <taxon>Nothobranchiidae</taxon>
        <taxon>Nothobranchius</taxon>
    </lineage>
</organism>
<dbReference type="InterPro" id="IPR052958">
    <property type="entry name" value="IFN-induced_PKR_regulator"/>
</dbReference>
<reference evidence="2" key="1">
    <citation type="submission" date="2025-08" db="UniProtKB">
        <authorList>
            <consortium name="Ensembl"/>
        </authorList>
    </citation>
    <scope>IDENTIFICATION</scope>
</reference>
<proteinExistence type="predicted"/>
<dbReference type="GO" id="GO:0046983">
    <property type="term" value="F:protein dimerization activity"/>
    <property type="evidence" value="ECO:0007669"/>
    <property type="project" value="InterPro"/>
</dbReference>
<sequence>TGHRPLPYCHICLVNKIWHSHTRTVFLHGKDIRQLAILQTLPAIFECLSDTGSTMAIGIKGKLSVFSTIYALLMFQTLLSITEGLHKLLQKEDIDLAEALIGKDAVCDTIRGKHTDAFATELYERTKALCLTHGIPEPHAKRRQKQKKMEDVVFETTVGSRTELISSEVLKTELLFPCVDRMVGELEVRFCSVDAGLLKGIQACSPKSENFLDQSNLNELARHYSINLKIEEVLVARNFLSVKADAGHPPQDMLTVHNLLNSDMFPSLKEVLQVALTVPVSSCSCERSFSALRRLHTWLRQTMGQRRLHNLAVMSIENDLVGQLSDNKVIDGFATMKNRSIL</sequence>
<dbReference type="InterPro" id="IPR012337">
    <property type="entry name" value="RNaseH-like_sf"/>
</dbReference>
<evidence type="ECO:0000313" key="2">
    <source>
        <dbReference type="Ensembl" id="ENSNFUP00015024403.1"/>
    </source>
</evidence>
<reference evidence="2" key="2">
    <citation type="submission" date="2025-09" db="UniProtKB">
        <authorList>
            <consortium name="Ensembl"/>
        </authorList>
    </citation>
    <scope>IDENTIFICATION</scope>
</reference>
<dbReference type="PANTHER" id="PTHR46289:SF17">
    <property type="entry name" value="HAT C-TERMINAL DIMERISATION DOMAIN-CONTAINING PROTEIN"/>
    <property type="match status" value="1"/>
</dbReference>
<dbReference type="InterPro" id="IPR008906">
    <property type="entry name" value="HATC_C_dom"/>
</dbReference>
<feature type="domain" description="HAT C-terminal dimerisation" evidence="1">
    <location>
        <begin position="261"/>
        <end position="320"/>
    </location>
</feature>
<dbReference type="AlphaFoldDB" id="A0A8C6LPH8"/>
<dbReference type="GeneTree" id="ENSGT00940000164001"/>
<protein>
    <recommendedName>
        <fullName evidence="1">HAT C-terminal dimerisation domain-containing protein</fullName>
    </recommendedName>
</protein>
<dbReference type="PANTHER" id="PTHR46289">
    <property type="entry name" value="52 KDA REPRESSOR OF THE INHIBITOR OF THE PROTEIN KINASE-LIKE PROTEIN-RELATED"/>
    <property type="match status" value="1"/>
</dbReference>
<dbReference type="Proteomes" id="UP000694548">
    <property type="component" value="Unassembled WGS sequence"/>
</dbReference>